<dbReference type="EMBL" id="KI925459">
    <property type="protein sequence ID" value="ETW80464.1"/>
    <property type="molecule type" value="Genomic_DNA"/>
</dbReference>
<accession>W4K3Z5</accession>
<sequence>METMIYSIQSKTSTTHSYIPFLRMRYPKFPSVLSRKCCLVSYKLSVILGVVDFKLILLLCAESCAGNGIFHKILVDSIFNDDRYISNYTRL</sequence>
<dbReference type="HOGENOM" id="CLU_2427265_0_0_1"/>
<gene>
    <name evidence="1" type="ORF">HETIRDRAFT_319251</name>
</gene>
<dbReference type="InParanoid" id="W4K3Z5"/>
<dbReference type="KEGG" id="hir:HETIRDRAFT_319251"/>
<dbReference type="RefSeq" id="XP_009547210.1">
    <property type="nucleotide sequence ID" value="XM_009548915.1"/>
</dbReference>
<evidence type="ECO:0000313" key="2">
    <source>
        <dbReference type="Proteomes" id="UP000030671"/>
    </source>
</evidence>
<dbReference type="Proteomes" id="UP000030671">
    <property type="component" value="Unassembled WGS sequence"/>
</dbReference>
<organism evidence="1 2">
    <name type="scientific">Heterobasidion irregulare (strain TC 32-1)</name>
    <dbReference type="NCBI Taxonomy" id="747525"/>
    <lineage>
        <taxon>Eukaryota</taxon>
        <taxon>Fungi</taxon>
        <taxon>Dikarya</taxon>
        <taxon>Basidiomycota</taxon>
        <taxon>Agaricomycotina</taxon>
        <taxon>Agaricomycetes</taxon>
        <taxon>Russulales</taxon>
        <taxon>Bondarzewiaceae</taxon>
        <taxon>Heterobasidion</taxon>
        <taxon>Heterobasidion annosum species complex</taxon>
    </lineage>
</organism>
<evidence type="ECO:0000313" key="1">
    <source>
        <dbReference type="EMBL" id="ETW80464.1"/>
    </source>
</evidence>
<keyword evidence="2" id="KW-1185">Reference proteome</keyword>
<protein>
    <submittedName>
        <fullName evidence="1">Uncharacterized protein</fullName>
    </submittedName>
</protein>
<name>W4K3Z5_HETIT</name>
<dbReference type="AlphaFoldDB" id="W4K3Z5"/>
<dbReference type="GeneID" id="20670582"/>
<proteinExistence type="predicted"/>
<reference evidence="1 2" key="1">
    <citation type="journal article" date="2012" name="New Phytol.">
        <title>Insight into trade-off between wood decay and parasitism from the genome of a fungal forest pathogen.</title>
        <authorList>
            <person name="Olson A."/>
            <person name="Aerts A."/>
            <person name="Asiegbu F."/>
            <person name="Belbahri L."/>
            <person name="Bouzid O."/>
            <person name="Broberg A."/>
            <person name="Canback B."/>
            <person name="Coutinho P.M."/>
            <person name="Cullen D."/>
            <person name="Dalman K."/>
            <person name="Deflorio G."/>
            <person name="van Diepen L.T."/>
            <person name="Dunand C."/>
            <person name="Duplessis S."/>
            <person name="Durling M."/>
            <person name="Gonthier P."/>
            <person name="Grimwood J."/>
            <person name="Fossdal C.G."/>
            <person name="Hansson D."/>
            <person name="Henrissat B."/>
            <person name="Hietala A."/>
            <person name="Himmelstrand K."/>
            <person name="Hoffmeister D."/>
            <person name="Hogberg N."/>
            <person name="James T.Y."/>
            <person name="Karlsson M."/>
            <person name="Kohler A."/>
            <person name="Kues U."/>
            <person name="Lee Y.H."/>
            <person name="Lin Y.C."/>
            <person name="Lind M."/>
            <person name="Lindquist E."/>
            <person name="Lombard V."/>
            <person name="Lucas S."/>
            <person name="Lunden K."/>
            <person name="Morin E."/>
            <person name="Murat C."/>
            <person name="Park J."/>
            <person name="Raffaello T."/>
            <person name="Rouze P."/>
            <person name="Salamov A."/>
            <person name="Schmutz J."/>
            <person name="Solheim H."/>
            <person name="Stahlberg J."/>
            <person name="Velez H."/>
            <person name="de Vries R.P."/>
            <person name="Wiebenga A."/>
            <person name="Woodward S."/>
            <person name="Yakovlev I."/>
            <person name="Garbelotto M."/>
            <person name="Martin F."/>
            <person name="Grigoriev I.V."/>
            <person name="Stenlid J."/>
        </authorList>
    </citation>
    <scope>NUCLEOTIDE SEQUENCE [LARGE SCALE GENOMIC DNA]</scope>
    <source>
        <strain evidence="1 2">TC 32-1</strain>
    </source>
</reference>